<dbReference type="Gene3D" id="3.30.420.10">
    <property type="entry name" value="Ribonuclease H-like superfamily/Ribonuclease H"/>
    <property type="match status" value="1"/>
</dbReference>
<dbReference type="Pfam" id="PF13456">
    <property type="entry name" value="RVT_3"/>
    <property type="match status" value="1"/>
</dbReference>
<dbReference type="InterPro" id="IPR036397">
    <property type="entry name" value="RNaseH_sf"/>
</dbReference>
<dbReference type="CDD" id="cd01647">
    <property type="entry name" value="RT_LTR"/>
    <property type="match status" value="1"/>
</dbReference>
<dbReference type="InterPro" id="IPR012337">
    <property type="entry name" value="RNaseH-like_sf"/>
</dbReference>
<dbReference type="InterPro" id="IPR000477">
    <property type="entry name" value="RT_dom"/>
</dbReference>
<evidence type="ECO:0000259" key="1">
    <source>
        <dbReference type="PROSITE" id="PS50879"/>
    </source>
</evidence>
<sequence length="672" mass="76350">MGVTTDESAIIFTTEDFPPEGRDHNRTLYVTIDCMVSKVLKVLVDNGSSINVCPMHTVVKIRLTKGQLTPSSLTVQPYNESSRGVIGTFEVECRLGPGWESSTKESRSSLEVYSQDAKCKYGLGYKEEMGEMPKNKHTLNGNFVKPGEDFPYYGFPEPKGGNLGFEIFFKTQLTLEDKALVEYEAPVEDKAEEDWVEQMDPEAMKMFIQEGDVFHIAAVIVPSDGITSILSFEKKILDIFRDLNKACSMDDFPLPHIDVLVDNTAGSALMSFMDGFSRYNQILMALEDMTKTTFVTEWGIYYYTIMPFGLKNVGTTYQRMATALLHEMMHKEVEVYVDDMIVKSVTRGEHIANLRKGIEVDPITIKAILEMPSPNTEKEIRGFLGRLQYIDRFIARLTTTCEPIFKLLKKGEPKEWTEDCEKAFEAVKEYFSNPPVLEPPKPGRPLNLYLSVIEDALGSMLAQEDEDKQEHAIYYMSKRLKDYETQYTAVEKSCYDLVWPALIGKLSRWLILLAEFDLTYVAKNTIKGRVIAEHCAGHPIGEDDLDDDFPDKDVLNVEEKTTWKMYFDEASNQHGYGVGVLLIAPDEVHIPLSAKLNFVATNNVAEYEACIVGLEALLAIDVKEVEIYGDSALVLAQAQRIWKTKEEHLKPYQAYLEKVCQKFTKIEYTYVW</sequence>
<evidence type="ECO:0000313" key="2">
    <source>
        <dbReference type="EMBL" id="SPD20238.1"/>
    </source>
</evidence>
<dbReference type="SUPFAM" id="SSF53098">
    <property type="entry name" value="Ribonuclease H-like"/>
    <property type="match status" value="1"/>
</dbReference>
<organism evidence="2">
    <name type="scientific">Fagus sylvatica</name>
    <name type="common">Beechnut</name>
    <dbReference type="NCBI Taxonomy" id="28930"/>
    <lineage>
        <taxon>Eukaryota</taxon>
        <taxon>Viridiplantae</taxon>
        <taxon>Streptophyta</taxon>
        <taxon>Embryophyta</taxon>
        <taxon>Tracheophyta</taxon>
        <taxon>Spermatophyta</taxon>
        <taxon>Magnoliopsida</taxon>
        <taxon>eudicotyledons</taxon>
        <taxon>Gunneridae</taxon>
        <taxon>Pentapetalae</taxon>
        <taxon>rosids</taxon>
        <taxon>fabids</taxon>
        <taxon>Fagales</taxon>
        <taxon>Fagaceae</taxon>
        <taxon>Fagus</taxon>
    </lineage>
</organism>
<dbReference type="EMBL" id="OIVN01004979">
    <property type="protein sequence ID" value="SPD20238.1"/>
    <property type="molecule type" value="Genomic_DNA"/>
</dbReference>
<dbReference type="AlphaFoldDB" id="A0A2N9I746"/>
<dbReference type="InterPro" id="IPR043128">
    <property type="entry name" value="Rev_trsase/Diguanyl_cyclase"/>
</dbReference>
<feature type="domain" description="RNase H type-1" evidence="1">
    <location>
        <begin position="559"/>
        <end position="672"/>
    </location>
</feature>
<dbReference type="Pfam" id="PF00078">
    <property type="entry name" value="RVT_1"/>
    <property type="match status" value="1"/>
</dbReference>
<dbReference type="GO" id="GO:0004523">
    <property type="term" value="F:RNA-DNA hybrid ribonuclease activity"/>
    <property type="evidence" value="ECO:0007669"/>
    <property type="project" value="InterPro"/>
</dbReference>
<dbReference type="PANTHER" id="PTHR48475">
    <property type="entry name" value="RIBONUCLEASE H"/>
    <property type="match status" value="1"/>
</dbReference>
<dbReference type="InterPro" id="IPR041577">
    <property type="entry name" value="RT_RNaseH_2"/>
</dbReference>
<accession>A0A2N9I746</accession>
<dbReference type="FunFam" id="3.30.70.270:FF:000020">
    <property type="entry name" value="Transposon Tf2-6 polyprotein-like Protein"/>
    <property type="match status" value="1"/>
</dbReference>
<reference evidence="2" key="1">
    <citation type="submission" date="2018-02" db="EMBL/GenBank/DDBJ databases">
        <authorList>
            <person name="Cohen D.B."/>
            <person name="Kent A.D."/>
        </authorList>
    </citation>
    <scope>NUCLEOTIDE SEQUENCE</scope>
</reference>
<dbReference type="InterPro" id="IPR043502">
    <property type="entry name" value="DNA/RNA_pol_sf"/>
</dbReference>
<dbReference type="Gene3D" id="3.10.10.10">
    <property type="entry name" value="HIV Type 1 Reverse Transcriptase, subunit A, domain 1"/>
    <property type="match status" value="1"/>
</dbReference>
<dbReference type="PROSITE" id="PS50879">
    <property type="entry name" value="RNASE_H_1"/>
    <property type="match status" value="1"/>
</dbReference>
<gene>
    <name evidence="2" type="ORF">FSB_LOCUS48120</name>
</gene>
<dbReference type="Pfam" id="PF17919">
    <property type="entry name" value="RT_RNaseH_2"/>
    <property type="match status" value="1"/>
</dbReference>
<protein>
    <recommendedName>
        <fullName evidence="1">RNase H type-1 domain-containing protein</fullName>
    </recommendedName>
</protein>
<dbReference type="PANTHER" id="PTHR48475:SF1">
    <property type="entry name" value="RNASE H TYPE-1 DOMAIN-CONTAINING PROTEIN"/>
    <property type="match status" value="1"/>
</dbReference>
<dbReference type="Gene3D" id="3.30.70.270">
    <property type="match status" value="2"/>
</dbReference>
<proteinExistence type="predicted"/>
<dbReference type="GO" id="GO:0003676">
    <property type="term" value="F:nucleic acid binding"/>
    <property type="evidence" value="ECO:0007669"/>
    <property type="project" value="InterPro"/>
</dbReference>
<dbReference type="CDD" id="cd09279">
    <property type="entry name" value="RNase_HI_like"/>
    <property type="match status" value="1"/>
</dbReference>
<dbReference type="InterPro" id="IPR002156">
    <property type="entry name" value="RNaseH_domain"/>
</dbReference>
<name>A0A2N9I746_FAGSY</name>
<dbReference type="SUPFAM" id="SSF56672">
    <property type="entry name" value="DNA/RNA polymerases"/>
    <property type="match status" value="1"/>
</dbReference>